<dbReference type="PATRIC" id="fig|226910.6.peg.5215"/>
<gene>
    <name evidence="1" type="ORF">UCMB321_5226</name>
</gene>
<comment type="caution">
    <text evidence="1">The sequence shown here is derived from an EMBL/GenBank/DDBJ whole genome shotgun (WGS) entry which is preliminary data.</text>
</comment>
<sequence length="65" mass="7305">MKYSVHVKLLCKRQPLNCPFQGRGDRVLNVSHPSRFDVIDISTVAHLGICIRVLVAIAQPRPALR</sequence>
<name>A0A0C2EQM6_9PSED</name>
<dbReference type="STRING" id="226910.UCMB321_5226"/>
<keyword evidence="2" id="KW-1185">Reference proteome</keyword>
<evidence type="ECO:0000313" key="1">
    <source>
        <dbReference type="EMBL" id="KIH80928.1"/>
    </source>
</evidence>
<reference evidence="1 2" key="1">
    <citation type="submission" date="2015-01" db="EMBL/GenBank/DDBJ databases">
        <title>Complete genome of Pseudomonas batumici UCM B-321 producer of the batumin antibiotic with strong antistaphilococcal and potential anticancer activity.</title>
        <authorList>
            <person name="Klochko V.V."/>
            <person name="Zelena L.B."/>
            <person name="Elena K.A."/>
            <person name="Reva O.N."/>
        </authorList>
    </citation>
    <scope>NUCLEOTIDE SEQUENCE [LARGE SCALE GENOMIC DNA]</scope>
    <source>
        <strain evidence="1 2">UCM B-321</strain>
    </source>
</reference>
<protein>
    <submittedName>
        <fullName evidence="1">Uncharacterized protein</fullName>
    </submittedName>
</protein>
<accession>A0A0C2EQM6</accession>
<dbReference type="Proteomes" id="UP000031535">
    <property type="component" value="Unassembled WGS sequence"/>
</dbReference>
<evidence type="ECO:0000313" key="2">
    <source>
        <dbReference type="Proteomes" id="UP000031535"/>
    </source>
</evidence>
<dbReference type="AlphaFoldDB" id="A0A0C2EQM6"/>
<organism evidence="1 2">
    <name type="scientific">Pseudomonas batumici</name>
    <dbReference type="NCBI Taxonomy" id="226910"/>
    <lineage>
        <taxon>Bacteria</taxon>
        <taxon>Pseudomonadati</taxon>
        <taxon>Pseudomonadota</taxon>
        <taxon>Gammaproteobacteria</taxon>
        <taxon>Pseudomonadales</taxon>
        <taxon>Pseudomonadaceae</taxon>
        <taxon>Pseudomonas</taxon>
    </lineage>
</organism>
<dbReference type="EMBL" id="JXDG01000068">
    <property type="protein sequence ID" value="KIH80928.1"/>
    <property type="molecule type" value="Genomic_DNA"/>
</dbReference>
<proteinExistence type="predicted"/>